<comment type="caution">
    <text evidence="6">The sequence shown here is derived from an EMBL/GenBank/DDBJ whole genome shotgun (WGS) entry which is preliminary data.</text>
</comment>
<dbReference type="AlphaFoldDB" id="X1FI47"/>
<name>X1FI47_9ZZZZ</name>
<dbReference type="InterPro" id="IPR029063">
    <property type="entry name" value="SAM-dependent_MTases_sf"/>
</dbReference>
<keyword evidence="3" id="KW-0949">S-adenosyl-L-methionine</keyword>
<dbReference type="SUPFAM" id="SSF53335">
    <property type="entry name" value="S-adenosyl-L-methionine-dependent methyltransferases"/>
    <property type="match status" value="1"/>
</dbReference>
<dbReference type="GO" id="GO:0003677">
    <property type="term" value="F:DNA binding"/>
    <property type="evidence" value="ECO:0007669"/>
    <property type="project" value="InterPro"/>
</dbReference>
<evidence type="ECO:0000256" key="1">
    <source>
        <dbReference type="ARBA" id="ARBA00022603"/>
    </source>
</evidence>
<keyword evidence="2" id="KW-0808">Transferase</keyword>
<dbReference type="GO" id="GO:0032259">
    <property type="term" value="P:methylation"/>
    <property type="evidence" value="ECO:0007669"/>
    <property type="project" value="UniProtKB-KW"/>
</dbReference>
<feature type="region of interest" description="Disordered" evidence="4">
    <location>
        <begin position="1"/>
        <end position="33"/>
    </location>
</feature>
<evidence type="ECO:0000256" key="2">
    <source>
        <dbReference type="ARBA" id="ARBA00022679"/>
    </source>
</evidence>
<feature type="non-terminal residue" evidence="6">
    <location>
        <position position="161"/>
    </location>
</feature>
<evidence type="ECO:0000256" key="4">
    <source>
        <dbReference type="SAM" id="MobiDB-lite"/>
    </source>
</evidence>
<gene>
    <name evidence="6" type="ORF">S03H2_21809</name>
</gene>
<dbReference type="Pfam" id="PF01555">
    <property type="entry name" value="N6_N4_Mtase"/>
    <property type="match status" value="1"/>
</dbReference>
<accession>X1FI47</accession>
<organism evidence="6">
    <name type="scientific">marine sediment metagenome</name>
    <dbReference type="NCBI Taxonomy" id="412755"/>
    <lineage>
        <taxon>unclassified sequences</taxon>
        <taxon>metagenomes</taxon>
        <taxon>ecological metagenomes</taxon>
    </lineage>
</organism>
<protein>
    <recommendedName>
        <fullName evidence="5">DNA methylase N-4/N-6 domain-containing protein</fullName>
    </recommendedName>
</protein>
<dbReference type="InterPro" id="IPR002941">
    <property type="entry name" value="DNA_methylase_N4/N6"/>
</dbReference>
<reference evidence="6" key="1">
    <citation type="journal article" date="2014" name="Front. Microbiol.">
        <title>High frequency of phylogenetically diverse reductive dehalogenase-homologous genes in deep subseafloor sedimentary metagenomes.</title>
        <authorList>
            <person name="Kawai M."/>
            <person name="Futagami T."/>
            <person name="Toyoda A."/>
            <person name="Takaki Y."/>
            <person name="Nishi S."/>
            <person name="Hori S."/>
            <person name="Arai W."/>
            <person name="Tsubouchi T."/>
            <person name="Morono Y."/>
            <person name="Uchiyama I."/>
            <person name="Ito T."/>
            <person name="Fujiyama A."/>
            <person name="Inagaki F."/>
            <person name="Takami H."/>
        </authorList>
    </citation>
    <scope>NUCLEOTIDE SEQUENCE</scope>
    <source>
        <strain evidence="6">Expedition CK06-06</strain>
    </source>
</reference>
<dbReference type="EMBL" id="BARU01011655">
    <property type="protein sequence ID" value="GAH32200.1"/>
    <property type="molecule type" value="Genomic_DNA"/>
</dbReference>
<proteinExistence type="predicted"/>
<keyword evidence="1" id="KW-0489">Methyltransferase</keyword>
<evidence type="ECO:0000259" key="5">
    <source>
        <dbReference type="Pfam" id="PF01555"/>
    </source>
</evidence>
<evidence type="ECO:0000256" key="3">
    <source>
        <dbReference type="ARBA" id="ARBA00022691"/>
    </source>
</evidence>
<feature type="domain" description="DNA methylase N-4/N-6" evidence="5">
    <location>
        <begin position="63"/>
        <end position="131"/>
    </location>
</feature>
<feature type="compositionally biased region" description="Low complexity" evidence="4">
    <location>
        <begin position="1"/>
        <end position="12"/>
    </location>
</feature>
<dbReference type="PRINTS" id="PR00506">
    <property type="entry name" value="D21N6MTFRASE"/>
</dbReference>
<evidence type="ECO:0000313" key="6">
    <source>
        <dbReference type="EMBL" id="GAH32200.1"/>
    </source>
</evidence>
<dbReference type="Gene3D" id="3.40.50.150">
    <property type="entry name" value="Vaccinia Virus protein VP39"/>
    <property type="match status" value="1"/>
</dbReference>
<dbReference type="InterPro" id="IPR002295">
    <property type="entry name" value="N4/N6-MTase_EcoPI_Mod-like"/>
</dbReference>
<dbReference type="GO" id="GO:0008170">
    <property type="term" value="F:N-methyltransferase activity"/>
    <property type="evidence" value="ECO:0007669"/>
    <property type="project" value="InterPro"/>
</dbReference>
<sequence length="161" mass="18085">MPKSKPSPQQSSFIKNEIPEMPEGYYSSGPNPNLRRFVEENAKPYDPKTDDYEVPPFDKPITTKKTTAIYNMHGYHQGKKPHDAIRQYIKHYTQFGDIVLDPFCGSGGAPLAALMEGRSTIAIDLSPAATYVTKNYCTIVSNDDIKIAMEEIELEVQPELD</sequence>